<dbReference type="SUPFAM" id="SSF48008">
    <property type="entry name" value="GntR ligand-binding domain-like"/>
    <property type="match status" value="1"/>
</dbReference>
<dbReference type="EMBL" id="CP031229">
    <property type="protein sequence ID" value="AXH96842.1"/>
    <property type="molecule type" value="Genomic_DNA"/>
</dbReference>
<reference evidence="6 7" key="1">
    <citation type="submission" date="2018-07" db="EMBL/GenBank/DDBJ databases">
        <title>Complete genome sequencing of Ornithinimicrobium sp. AMA3305.</title>
        <authorList>
            <person name="Bae J.-W."/>
        </authorList>
    </citation>
    <scope>NUCLEOTIDE SEQUENCE [LARGE SCALE GENOMIC DNA]</scope>
    <source>
        <strain evidence="6 7">AMA3305</strain>
    </source>
</reference>
<dbReference type="SMART" id="SM00345">
    <property type="entry name" value="HTH_GNTR"/>
    <property type="match status" value="1"/>
</dbReference>
<dbReference type="Pfam" id="PF07729">
    <property type="entry name" value="FCD"/>
    <property type="match status" value="1"/>
</dbReference>
<accession>A0A345NP84</accession>
<gene>
    <name evidence="6" type="ORF">DV701_12585</name>
</gene>
<dbReference type="GO" id="GO:0003677">
    <property type="term" value="F:DNA binding"/>
    <property type="evidence" value="ECO:0007669"/>
    <property type="project" value="UniProtKB-KW"/>
</dbReference>
<evidence type="ECO:0000259" key="5">
    <source>
        <dbReference type="PROSITE" id="PS50949"/>
    </source>
</evidence>
<evidence type="ECO:0000313" key="6">
    <source>
        <dbReference type="EMBL" id="AXH96842.1"/>
    </source>
</evidence>
<keyword evidence="2" id="KW-0238">DNA-binding</keyword>
<evidence type="ECO:0000256" key="2">
    <source>
        <dbReference type="ARBA" id="ARBA00023125"/>
    </source>
</evidence>
<dbReference type="InterPro" id="IPR008920">
    <property type="entry name" value="TF_FadR/GntR_C"/>
</dbReference>
<dbReference type="Gene3D" id="1.10.10.10">
    <property type="entry name" value="Winged helix-like DNA-binding domain superfamily/Winged helix DNA-binding domain"/>
    <property type="match status" value="1"/>
</dbReference>
<feature type="compositionally biased region" description="Basic and acidic residues" evidence="4">
    <location>
        <begin position="266"/>
        <end position="275"/>
    </location>
</feature>
<evidence type="ECO:0000256" key="1">
    <source>
        <dbReference type="ARBA" id="ARBA00023015"/>
    </source>
</evidence>
<dbReference type="InterPro" id="IPR011711">
    <property type="entry name" value="GntR_C"/>
</dbReference>
<dbReference type="PANTHER" id="PTHR43537:SF5">
    <property type="entry name" value="UXU OPERON TRANSCRIPTIONAL REGULATOR"/>
    <property type="match status" value="1"/>
</dbReference>
<keyword evidence="3" id="KW-0804">Transcription</keyword>
<dbReference type="CDD" id="cd07377">
    <property type="entry name" value="WHTH_GntR"/>
    <property type="match status" value="1"/>
</dbReference>
<organism evidence="6 7">
    <name type="scientific">Ornithinimicrobium avium</name>
    <dbReference type="NCBI Taxonomy" id="2283195"/>
    <lineage>
        <taxon>Bacteria</taxon>
        <taxon>Bacillati</taxon>
        <taxon>Actinomycetota</taxon>
        <taxon>Actinomycetes</taxon>
        <taxon>Micrococcales</taxon>
        <taxon>Ornithinimicrobiaceae</taxon>
        <taxon>Ornithinimicrobium</taxon>
    </lineage>
</organism>
<dbReference type="SMART" id="SM00895">
    <property type="entry name" value="FCD"/>
    <property type="match status" value="1"/>
</dbReference>
<dbReference type="KEGG" id="orn:DV701_12585"/>
<dbReference type="PROSITE" id="PS50949">
    <property type="entry name" value="HTH_GNTR"/>
    <property type="match status" value="1"/>
</dbReference>
<dbReference type="PRINTS" id="PR00035">
    <property type="entry name" value="HTHGNTR"/>
</dbReference>
<dbReference type="InterPro" id="IPR036390">
    <property type="entry name" value="WH_DNA-bd_sf"/>
</dbReference>
<dbReference type="InterPro" id="IPR036388">
    <property type="entry name" value="WH-like_DNA-bd_sf"/>
</dbReference>
<dbReference type="OrthoDB" id="3523737at2"/>
<evidence type="ECO:0000256" key="3">
    <source>
        <dbReference type="ARBA" id="ARBA00023163"/>
    </source>
</evidence>
<dbReference type="AlphaFoldDB" id="A0A345NP84"/>
<dbReference type="PANTHER" id="PTHR43537">
    <property type="entry name" value="TRANSCRIPTIONAL REGULATOR, GNTR FAMILY"/>
    <property type="match status" value="1"/>
</dbReference>
<keyword evidence="1" id="KW-0805">Transcription regulation</keyword>
<dbReference type="SUPFAM" id="SSF46785">
    <property type="entry name" value="Winged helix' DNA-binding domain"/>
    <property type="match status" value="1"/>
</dbReference>
<dbReference type="GO" id="GO:0003700">
    <property type="term" value="F:DNA-binding transcription factor activity"/>
    <property type="evidence" value="ECO:0007669"/>
    <property type="project" value="InterPro"/>
</dbReference>
<dbReference type="Proteomes" id="UP000253790">
    <property type="component" value="Chromosome"/>
</dbReference>
<proteinExistence type="predicted"/>
<dbReference type="RefSeq" id="WP_114928720.1">
    <property type="nucleotide sequence ID" value="NZ_CP031229.1"/>
</dbReference>
<feature type="compositionally biased region" description="Acidic residues" evidence="4">
    <location>
        <begin position="276"/>
        <end position="286"/>
    </location>
</feature>
<feature type="domain" description="HTH gntR-type" evidence="5">
    <location>
        <begin position="36"/>
        <end position="104"/>
    </location>
</feature>
<keyword evidence="7" id="KW-1185">Reference proteome</keyword>
<sequence>MSPQTVGAGGPAPGQDATPVRPAAPGVPVPPRLPRPRLYEQIVQELLDHVRTHGLGPGDKLPAERELAQALGVSRASLAQALVALEVVGMVHVRHGEGATILRGADEADVLLCAVREHQDSMPDIIDARSALEAKLAALAARRRTDEDLAAIDAALDLMERQVRAGERALEGDQAFHEAVTRAGHSRVLARLMKEIGELILETRIESLSTPGRPQNSLDKHRVIAAAIRDRDPLAAARAMSEHIDVVSDVALLHGGAGDPGAHQDPLAKDTKDANDEQDENQEDDR</sequence>
<dbReference type="InterPro" id="IPR000524">
    <property type="entry name" value="Tscrpt_reg_HTH_GntR"/>
</dbReference>
<name>A0A345NP84_9MICO</name>
<evidence type="ECO:0000256" key="4">
    <source>
        <dbReference type="SAM" id="MobiDB-lite"/>
    </source>
</evidence>
<protein>
    <submittedName>
        <fullName evidence="6">FadR family transcriptional regulator</fullName>
    </submittedName>
</protein>
<dbReference type="Gene3D" id="1.20.120.530">
    <property type="entry name" value="GntR ligand-binding domain-like"/>
    <property type="match status" value="1"/>
</dbReference>
<dbReference type="Pfam" id="PF00392">
    <property type="entry name" value="GntR"/>
    <property type="match status" value="1"/>
</dbReference>
<feature type="region of interest" description="Disordered" evidence="4">
    <location>
        <begin position="1"/>
        <end position="34"/>
    </location>
</feature>
<feature type="region of interest" description="Disordered" evidence="4">
    <location>
        <begin position="253"/>
        <end position="286"/>
    </location>
</feature>
<evidence type="ECO:0000313" key="7">
    <source>
        <dbReference type="Proteomes" id="UP000253790"/>
    </source>
</evidence>